<evidence type="ECO:0000256" key="5">
    <source>
        <dbReference type="ARBA" id="ARBA00022538"/>
    </source>
</evidence>
<evidence type="ECO:0000256" key="9">
    <source>
        <dbReference type="ARBA" id="ARBA00022958"/>
    </source>
</evidence>
<evidence type="ECO:0000256" key="12">
    <source>
        <dbReference type="ARBA" id="ARBA00023065"/>
    </source>
</evidence>
<reference evidence="24" key="1">
    <citation type="submission" date="2015-09" db="EMBL/GenBank/DDBJ databases">
        <authorList>
            <person name="Sai Rama Sridatta P."/>
        </authorList>
    </citation>
    <scope>NUCLEOTIDE SEQUENCE [LARGE SCALE GENOMIC DNA]</scope>
</reference>
<dbReference type="InterPro" id="IPR013612">
    <property type="entry name" value="AA_permease_N"/>
</dbReference>
<keyword evidence="6" id="KW-0597">Phosphoprotein</keyword>
<evidence type="ECO:0000256" key="10">
    <source>
        <dbReference type="ARBA" id="ARBA00022989"/>
    </source>
</evidence>
<keyword evidence="12" id="KW-0406">Ion transport</keyword>
<dbReference type="PANTHER" id="PTHR11827">
    <property type="entry name" value="SOLUTE CARRIER FAMILY 12, CATION COTRANSPORTERS"/>
    <property type="match status" value="1"/>
</dbReference>
<dbReference type="Pfam" id="PF08403">
    <property type="entry name" value="AA_permease_N"/>
    <property type="match status" value="1"/>
</dbReference>
<evidence type="ECO:0000259" key="22">
    <source>
        <dbReference type="Pfam" id="PF08403"/>
    </source>
</evidence>
<evidence type="ECO:0000259" key="21">
    <source>
        <dbReference type="Pfam" id="PF03522"/>
    </source>
</evidence>
<evidence type="ECO:0000256" key="13">
    <source>
        <dbReference type="ARBA" id="ARBA00023136"/>
    </source>
</evidence>
<evidence type="ECO:0000256" key="15">
    <source>
        <dbReference type="ARBA" id="ARBA00023201"/>
    </source>
</evidence>
<feature type="transmembrane region" description="Helical" evidence="19">
    <location>
        <begin position="648"/>
        <end position="668"/>
    </location>
</feature>
<keyword evidence="7 19" id="KW-0812">Transmembrane</keyword>
<evidence type="ECO:0000256" key="19">
    <source>
        <dbReference type="SAM" id="Phobius"/>
    </source>
</evidence>
<dbReference type="PANTHER" id="PTHR11827:SF58">
    <property type="entry name" value="SOLUTE CARRIER FAMILY 12 MEMBER 2"/>
    <property type="match status" value="1"/>
</dbReference>
<dbReference type="AlphaFoldDB" id="A0A4W6G789"/>
<feature type="transmembrane region" description="Helical" evidence="19">
    <location>
        <begin position="617"/>
        <end position="636"/>
    </location>
</feature>
<dbReference type="InterPro" id="IPR002443">
    <property type="entry name" value="SLC12A1/SLC12A2"/>
</dbReference>
<dbReference type="GO" id="GO:0055078">
    <property type="term" value="P:sodium ion homeostasis"/>
    <property type="evidence" value="ECO:0007669"/>
    <property type="project" value="TreeGrafter"/>
</dbReference>
<feature type="transmembrane region" description="Helical" evidence="19">
    <location>
        <begin position="308"/>
        <end position="328"/>
    </location>
</feature>
<keyword evidence="9" id="KW-0630">Potassium</keyword>
<dbReference type="FunFam" id="1.20.1740.10:FF:000005">
    <property type="entry name" value="Solute carrier family 12 member 1"/>
    <property type="match status" value="1"/>
</dbReference>
<evidence type="ECO:0000256" key="1">
    <source>
        <dbReference type="ARBA" id="ARBA00004651"/>
    </source>
</evidence>
<evidence type="ECO:0000256" key="8">
    <source>
        <dbReference type="ARBA" id="ARBA00022847"/>
    </source>
</evidence>
<evidence type="ECO:0000256" key="14">
    <source>
        <dbReference type="ARBA" id="ARBA00023180"/>
    </source>
</evidence>
<keyword evidence="24" id="KW-1185">Reference proteome</keyword>
<comment type="similarity">
    <text evidence="2">Belongs to the SLC12A transporter family.</text>
</comment>
<keyword evidence="5" id="KW-0633">Potassium transport</keyword>
<dbReference type="GeneTree" id="ENSGT00940000155742"/>
<evidence type="ECO:0000256" key="2">
    <source>
        <dbReference type="ARBA" id="ARBA00010593"/>
    </source>
</evidence>
<sequence length="1132" mass="123420">MSAPSSSPSAPAENVATEGDFLAPDAGQRPAGPTPSQSRFQVDLVAEAAGATEDKSPNSDASSTVPSSDKATPATPQDADPGTGGEEAKGRFRVVNFADPSGSGSAASPEAAPAEGLQNGDTVMSETSLHSSTGGQHHYHYDTHTNTYYLRTFGHNTIDAVPNIDFYRQTAAPLGEKLIRPTLSELHDELDKEPFEDGFANGDELTPAEEAAAKEAAESKGVVKFGWIKGVLVRCMLNIWGVMLFIRMSWIVGQAGIVLSCVIVAMATVVTTITGLSTSAIATNGFVRGGGAYYLISRSLGPEFGGSIGLIFAFANAVAVAMYVVGFAETVVELLAVNAIMTDQINDIRIVGTITVIVLLGISVAGMEWEAKAQIFLLVVLITAIVNFFIGTFIPSKSKESVGFFGYDGAIMWENMGPDFRGESFFSVFAIFFPAATGILAGANISGDLADPQLAIPRGTLLAILITGIVYLGVAISTGSCIVRDATGNVNDTLSAQFMNCTDAACKFGYDFSACKSEKGSCKYGLHNDFQVMSLVSGFGPIISAGIFSATLSSALASLVSAPKVFQALCKDNIYPGLGMFAKGYGKNNEPLRGYILTFGIALAFILIAELNTIAPIISNFFLASYALINFSVFHASLANSPGWRPSFIYYNMWVSLAGAILCCVVMFVINWWAALLTNVIVLGLYIYVSYKKPDVNWGSSTQALTYHQALTHTLHLSGVEDHIKNFRPQCLVMTGYPNSRPALLDLVHSFTKNVGLMICGHVRAGYRRPNFKDLATDQSRYQRWLLKNETKAFYTPVFSEDMRQGTQYLLQAAGLGRLKPNTLVLGFKNDWRDGDMMNVETYISMIHDAFDFQFGAVILRLKEGLDVSHIQGQDELLSSQEKSSGMKDVIVSIDTSKDSDADSSKPSSKATNKRSPTVPLNVSDQRLLEASQQFQRKQGKGTVDVWWLFDDGGLTLLIPYLLTNKKRWKDCKIRVFIGGKINRIDHDRRAMATLLSKFRIDFSDITVLGDINTKPKKEHMVAFEEMIEPYRLKEDDMEQEAAERLKNSEPWRITDNELELYRAKTNRQIRLNELLKEHSSTANLIVMSLPLARKGAVSSALYMAWLEALSKDLPPILLVRGNHQSVLTFYS</sequence>
<comment type="subcellular location">
    <subcellularLocation>
        <location evidence="1">Cell membrane</location>
        <topology evidence="1">Multi-pass membrane protein</topology>
    </subcellularLocation>
</comment>
<dbReference type="InterPro" id="IPR004841">
    <property type="entry name" value="AA-permease/SLC12A_dom"/>
</dbReference>
<evidence type="ECO:0000256" key="17">
    <source>
        <dbReference type="ARBA" id="ARBA00048452"/>
    </source>
</evidence>
<dbReference type="InterPro" id="IPR004842">
    <property type="entry name" value="SLC12A_fam"/>
</dbReference>
<comment type="catalytic activity">
    <reaction evidence="17">
        <text>K(+)(out) + 2 chloride(out) + Na(+)(out) = K(+)(in) + 2 chloride(in) + Na(+)(in)</text>
        <dbReference type="Rhea" id="RHEA:72395"/>
        <dbReference type="ChEBI" id="CHEBI:17996"/>
        <dbReference type="ChEBI" id="CHEBI:29101"/>
        <dbReference type="ChEBI" id="CHEBI:29103"/>
    </reaction>
    <physiologicalReaction direction="left-to-right" evidence="17">
        <dbReference type="Rhea" id="RHEA:72396"/>
    </physiologicalReaction>
</comment>
<dbReference type="GO" id="GO:0006884">
    <property type="term" value="P:cell volume homeostasis"/>
    <property type="evidence" value="ECO:0007669"/>
    <property type="project" value="TreeGrafter"/>
</dbReference>
<evidence type="ECO:0000259" key="20">
    <source>
        <dbReference type="Pfam" id="PF00324"/>
    </source>
</evidence>
<dbReference type="GO" id="GO:0055064">
    <property type="term" value="P:chloride ion homeostasis"/>
    <property type="evidence" value="ECO:0007669"/>
    <property type="project" value="TreeGrafter"/>
</dbReference>
<evidence type="ECO:0000256" key="18">
    <source>
        <dbReference type="SAM" id="MobiDB-lite"/>
    </source>
</evidence>
<dbReference type="InterPro" id="IPR018491">
    <property type="entry name" value="SLC12_C"/>
</dbReference>
<feature type="transmembrane region" description="Helical" evidence="19">
    <location>
        <begin position="375"/>
        <end position="394"/>
    </location>
</feature>
<feature type="transmembrane region" description="Helical" evidence="19">
    <location>
        <begin position="348"/>
        <end position="368"/>
    </location>
</feature>
<dbReference type="Pfam" id="PF03522">
    <property type="entry name" value="SLC12"/>
    <property type="match status" value="1"/>
</dbReference>
<evidence type="ECO:0000313" key="24">
    <source>
        <dbReference type="Proteomes" id="UP000314980"/>
    </source>
</evidence>
<feature type="transmembrane region" description="Helical" evidence="19">
    <location>
        <begin position="231"/>
        <end position="251"/>
    </location>
</feature>
<keyword evidence="13 19" id="KW-0472">Membrane</keyword>
<keyword evidence="16" id="KW-0868">Chloride</keyword>
<feature type="transmembrane region" description="Helical" evidence="19">
    <location>
        <begin position="424"/>
        <end position="443"/>
    </location>
</feature>
<dbReference type="GO" id="GO:0008511">
    <property type="term" value="F:sodium:potassium:chloride symporter activity"/>
    <property type="evidence" value="ECO:0007669"/>
    <property type="project" value="TreeGrafter"/>
</dbReference>
<dbReference type="GO" id="GO:0016324">
    <property type="term" value="C:apical plasma membrane"/>
    <property type="evidence" value="ECO:0007669"/>
    <property type="project" value="TreeGrafter"/>
</dbReference>
<name>A0A4W6G789_LATCA</name>
<dbReference type="PRINTS" id="PR01207">
    <property type="entry name" value="NAKCLTRNSPRT"/>
</dbReference>
<feature type="domain" description="Amino acid permease N-terminal" evidence="22">
    <location>
        <begin position="142"/>
        <end position="195"/>
    </location>
</feature>
<feature type="domain" description="Amino acid permease/ SLC12A" evidence="20">
    <location>
        <begin position="230"/>
        <end position="732"/>
    </location>
</feature>
<keyword evidence="4" id="KW-1003">Cell membrane</keyword>
<dbReference type="NCBIfam" id="TIGR00930">
    <property type="entry name" value="2a30"/>
    <property type="match status" value="1"/>
</dbReference>
<dbReference type="GO" id="GO:1990573">
    <property type="term" value="P:potassium ion import across plasma membrane"/>
    <property type="evidence" value="ECO:0007669"/>
    <property type="project" value="TreeGrafter"/>
</dbReference>
<feature type="compositionally biased region" description="Low complexity" evidence="18">
    <location>
        <begin position="100"/>
        <end position="116"/>
    </location>
</feature>
<proteinExistence type="inferred from homology"/>
<keyword evidence="15" id="KW-0739">Sodium transport</keyword>
<feature type="region of interest" description="Disordered" evidence="18">
    <location>
        <begin position="897"/>
        <end position="923"/>
    </location>
</feature>
<feature type="transmembrane region" description="Helical" evidence="19">
    <location>
        <begin position="674"/>
        <end position="691"/>
    </location>
</feature>
<feature type="compositionally biased region" description="Low complexity" evidence="18">
    <location>
        <begin position="1"/>
        <end position="12"/>
    </location>
</feature>
<dbReference type="PRINTS" id="PR01208">
    <property type="entry name" value="NAKCLTRSPRT1"/>
</dbReference>
<feature type="compositionally biased region" description="Polar residues" evidence="18">
    <location>
        <begin position="914"/>
        <end position="923"/>
    </location>
</feature>
<evidence type="ECO:0000256" key="4">
    <source>
        <dbReference type="ARBA" id="ARBA00022475"/>
    </source>
</evidence>
<feature type="transmembrane region" description="Helical" evidence="19">
    <location>
        <begin position="542"/>
        <end position="562"/>
    </location>
</feature>
<keyword evidence="8" id="KW-0769">Symport</keyword>
<reference evidence="23" key="3">
    <citation type="submission" date="2025-09" db="UniProtKB">
        <authorList>
            <consortium name="Ensembl"/>
        </authorList>
    </citation>
    <scope>IDENTIFICATION</scope>
</reference>
<evidence type="ECO:0000256" key="11">
    <source>
        <dbReference type="ARBA" id="ARBA00023053"/>
    </source>
</evidence>
<feature type="domain" description="SLC12A transporter C-terminal" evidence="21">
    <location>
        <begin position="741"/>
        <end position="1132"/>
    </location>
</feature>
<keyword evidence="14" id="KW-0325">Glycoprotein</keyword>
<feature type="compositionally biased region" description="Polar residues" evidence="18">
    <location>
        <begin position="58"/>
        <end position="70"/>
    </location>
</feature>
<protein>
    <submittedName>
        <fullName evidence="23">Solute carrier family 12 member 2</fullName>
    </submittedName>
</protein>
<keyword evidence="3" id="KW-0813">Transport</keyword>
<feature type="compositionally biased region" description="Polar residues" evidence="18">
    <location>
        <begin position="119"/>
        <end position="135"/>
    </location>
</feature>
<evidence type="ECO:0000313" key="23">
    <source>
        <dbReference type="Ensembl" id="ENSLCAP00010059752.1"/>
    </source>
</evidence>
<dbReference type="Gene3D" id="1.20.1740.10">
    <property type="entry name" value="Amino acid/polyamine transporter I"/>
    <property type="match status" value="1"/>
</dbReference>
<feature type="transmembrane region" description="Helical" evidence="19">
    <location>
        <begin position="455"/>
        <end position="476"/>
    </location>
</feature>
<dbReference type="Pfam" id="PF00324">
    <property type="entry name" value="AA_permease"/>
    <property type="match status" value="1"/>
</dbReference>
<reference evidence="23" key="2">
    <citation type="submission" date="2025-08" db="UniProtKB">
        <authorList>
            <consortium name="Ensembl"/>
        </authorList>
    </citation>
    <scope>IDENTIFICATION</scope>
</reference>
<evidence type="ECO:0000256" key="6">
    <source>
        <dbReference type="ARBA" id="ARBA00022553"/>
    </source>
</evidence>
<dbReference type="GO" id="GO:0008519">
    <property type="term" value="F:ammonium channel activity"/>
    <property type="evidence" value="ECO:0007669"/>
    <property type="project" value="TreeGrafter"/>
</dbReference>
<dbReference type="InterPro" id="IPR002444">
    <property type="entry name" value="NKCC1"/>
</dbReference>
<keyword evidence="11" id="KW-0915">Sodium</keyword>
<feature type="transmembrane region" description="Helical" evidence="19">
    <location>
        <begin position="592"/>
        <end position="611"/>
    </location>
</feature>
<evidence type="ECO:0000256" key="3">
    <source>
        <dbReference type="ARBA" id="ARBA00022448"/>
    </source>
</evidence>
<dbReference type="Proteomes" id="UP000314980">
    <property type="component" value="Unassembled WGS sequence"/>
</dbReference>
<evidence type="ECO:0000256" key="16">
    <source>
        <dbReference type="ARBA" id="ARBA00023214"/>
    </source>
</evidence>
<gene>
    <name evidence="23" type="primary">slc12a2</name>
</gene>
<feature type="transmembrane region" description="Helical" evidence="19">
    <location>
        <begin position="257"/>
        <end position="287"/>
    </location>
</feature>
<evidence type="ECO:0000256" key="7">
    <source>
        <dbReference type="ARBA" id="ARBA00022692"/>
    </source>
</evidence>
<dbReference type="Ensembl" id="ENSLCAT00010061369.1">
    <property type="protein sequence ID" value="ENSLCAP00010059752.1"/>
    <property type="gene ID" value="ENSLCAG00010027711.1"/>
</dbReference>
<dbReference type="GO" id="GO:0055075">
    <property type="term" value="P:potassium ion homeostasis"/>
    <property type="evidence" value="ECO:0007669"/>
    <property type="project" value="TreeGrafter"/>
</dbReference>
<keyword evidence="10 19" id="KW-1133">Transmembrane helix</keyword>
<accession>A0A4W6G789</accession>
<feature type="region of interest" description="Disordered" evidence="18">
    <location>
        <begin position="1"/>
        <end position="138"/>
    </location>
</feature>
<organism evidence="23 24">
    <name type="scientific">Lates calcarifer</name>
    <name type="common">Barramundi</name>
    <name type="synonym">Holocentrus calcarifer</name>
    <dbReference type="NCBI Taxonomy" id="8187"/>
    <lineage>
        <taxon>Eukaryota</taxon>
        <taxon>Metazoa</taxon>
        <taxon>Chordata</taxon>
        <taxon>Craniata</taxon>
        <taxon>Vertebrata</taxon>
        <taxon>Euteleostomi</taxon>
        <taxon>Actinopterygii</taxon>
        <taxon>Neopterygii</taxon>
        <taxon>Teleostei</taxon>
        <taxon>Neoteleostei</taxon>
        <taxon>Acanthomorphata</taxon>
        <taxon>Carangaria</taxon>
        <taxon>Carangaria incertae sedis</taxon>
        <taxon>Centropomidae</taxon>
        <taxon>Lates</taxon>
    </lineage>
</organism>